<dbReference type="PANTHER" id="PTHR47506:SF3">
    <property type="entry name" value="HTH-TYPE TRANSCRIPTIONAL REGULATOR LMRA"/>
    <property type="match status" value="1"/>
</dbReference>
<evidence type="ECO:0000256" key="3">
    <source>
        <dbReference type="ARBA" id="ARBA00023163"/>
    </source>
</evidence>
<evidence type="ECO:0000259" key="5">
    <source>
        <dbReference type="PROSITE" id="PS50977"/>
    </source>
</evidence>
<proteinExistence type="predicted"/>
<feature type="DNA-binding region" description="H-T-H motif" evidence="4">
    <location>
        <begin position="33"/>
        <end position="52"/>
    </location>
</feature>
<evidence type="ECO:0000256" key="1">
    <source>
        <dbReference type="ARBA" id="ARBA00023015"/>
    </source>
</evidence>
<dbReference type="Pfam" id="PF16925">
    <property type="entry name" value="TetR_C_13"/>
    <property type="match status" value="1"/>
</dbReference>
<dbReference type="Gene3D" id="1.10.357.10">
    <property type="entry name" value="Tetracycline Repressor, domain 2"/>
    <property type="match status" value="1"/>
</dbReference>
<keyword evidence="2 4" id="KW-0238">DNA-binding</keyword>
<reference evidence="6" key="1">
    <citation type="submission" date="2022-10" db="EMBL/GenBank/DDBJ databases">
        <title>The complete genomes of actinobacterial strains from the NBC collection.</title>
        <authorList>
            <person name="Joergensen T.S."/>
            <person name="Alvarez Arevalo M."/>
            <person name="Sterndorff E.B."/>
            <person name="Faurdal D."/>
            <person name="Vuksanovic O."/>
            <person name="Mourched A.-S."/>
            <person name="Charusanti P."/>
            <person name="Shaw S."/>
            <person name="Blin K."/>
            <person name="Weber T."/>
        </authorList>
    </citation>
    <scope>NUCLEOTIDE SEQUENCE</scope>
    <source>
        <strain evidence="6">NBC_00148</strain>
    </source>
</reference>
<dbReference type="GO" id="GO:0003677">
    <property type="term" value="F:DNA binding"/>
    <property type="evidence" value="ECO:0007669"/>
    <property type="project" value="UniProtKB-UniRule"/>
</dbReference>
<protein>
    <submittedName>
        <fullName evidence="6">TetR/AcrR family transcriptional regulator</fullName>
    </submittedName>
</protein>
<dbReference type="SUPFAM" id="SSF48498">
    <property type="entry name" value="Tetracyclin repressor-like, C-terminal domain"/>
    <property type="match status" value="1"/>
</dbReference>
<dbReference type="PROSITE" id="PS50977">
    <property type="entry name" value="HTH_TETR_2"/>
    <property type="match status" value="1"/>
</dbReference>
<dbReference type="EMBL" id="CP108169">
    <property type="protein sequence ID" value="WTQ71858.1"/>
    <property type="molecule type" value="Genomic_DNA"/>
</dbReference>
<dbReference type="SUPFAM" id="SSF46689">
    <property type="entry name" value="Homeodomain-like"/>
    <property type="match status" value="1"/>
</dbReference>
<sequence>MRGKLTAKGQATRSRIVEGAAAALRERGVGSATLDDIMARTSTSKSQLFHYFPSGKDELLVAVAQFEADQVLEDQQPYLGRLDSWEAWEQWRDAVIRRYEAQGDECPLGSLFLQIGRSTPGARAIVIELMRRWQESLAAGIRSLQAAGLLPAGLDVEARAAALLAAIQGGVSILLSTGQSTHLRAALGQGIADLRRCAGSSTAP</sequence>
<dbReference type="InterPro" id="IPR036271">
    <property type="entry name" value="Tet_transcr_reg_TetR-rel_C_sf"/>
</dbReference>
<evidence type="ECO:0000313" key="6">
    <source>
        <dbReference type="EMBL" id="WTQ71858.1"/>
    </source>
</evidence>
<gene>
    <name evidence="6" type="ORF">OG222_01665</name>
</gene>
<dbReference type="InterPro" id="IPR011075">
    <property type="entry name" value="TetR_C"/>
</dbReference>
<feature type="domain" description="HTH tetR-type" evidence="5">
    <location>
        <begin position="10"/>
        <end position="70"/>
    </location>
</feature>
<dbReference type="AlphaFoldDB" id="A0AAU1LKY1"/>
<accession>A0AAU1LKY1</accession>
<organism evidence="6">
    <name type="scientific">Streptomyces sp. NBC_00148</name>
    <dbReference type="NCBI Taxonomy" id="2903626"/>
    <lineage>
        <taxon>Bacteria</taxon>
        <taxon>Bacillati</taxon>
        <taxon>Actinomycetota</taxon>
        <taxon>Actinomycetes</taxon>
        <taxon>Kitasatosporales</taxon>
        <taxon>Streptomycetaceae</taxon>
        <taxon>Streptomyces</taxon>
    </lineage>
</organism>
<keyword evidence="1" id="KW-0805">Transcription regulation</keyword>
<dbReference type="Pfam" id="PF00440">
    <property type="entry name" value="TetR_N"/>
    <property type="match status" value="1"/>
</dbReference>
<keyword evidence="3" id="KW-0804">Transcription</keyword>
<evidence type="ECO:0000256" key="4">
    <source>
        <dbReference type="PROSITE-ProRule" id="PRU00335"/>
    </source>
</evidence>
<name>A0AAU1LKY1_9ACTN</name>
<dbReference type="InterPro" id="IPR009057">
    <property type="entry name" value="Homeodomain-like_sf"/>
</dbReference>
<dbReference type="InterPro" id="IPR001647">
    <property type="entry name" value="HTH_TetR"/>
</dbReference>
<dbReference type="PANTHER" id="PTHR47506">
    <property type="entry name" value="TRANSCRIPTIONAL REGULATORY PROTEIN"/>
    <property type="match status" value="1"/>
</dbReference>
<evidence type="ECO:0000256" key="2">
    <source>
        <dbReference type="ARBA" id="ARBA00023125"/>
    </source>
</evidence>